<organism evidence="9 10">
    <name type="scientific">Halomonas alkalicola</name>
    <dbReference type="NCBI Taxonomy" id="1930622"/>
    <lineage>
        <taxon>Bacteria</taxon>
        <taxon>Pseudomonadati</taxon>
        <taxon>Pseudomonadota</taxon>
        <taxon>Gammaproteobacteria</taxon>
        <taxon>Oceanospirillales</taxon>
        <taxon>Halomonadaceae</taxon>
        <taxon>Halomonas</taxon>
    </lineage>
</organism>
<evidence type="ECO:0000256" key="6">
    <source>
        <dbReference type="SAM" id="Phobius"/>
    </source>
</evidence>
<dbReference type="PRINTS" id="PR00260">
    <property type="entry name" value="CHEMTRNSDUCR"/>
</dbReference>
<sequence>MTVSAFENLPIRYAGLAMLVAAASLVLFSGGLAWRIMQEGGRNLERLEHIHVQQASSLNRLHISALEGLNLMDRALERQLRPSLGDPLQAIQDVEHELSEIRVARVRLESSIADHGHTNPELHAAIDVQSAHLLALMEEQLGAIRSGDRAAYRQVTGEAVVASRDLSASSRDFYRSAETQVGELLENARGQATRFGWILAVGGIAAVLFLTLLAWLAERYALMPLRRLVTHFRTMAGGNLALDIEPMGDNEIGQLYTELESLRASLAETVEQLHLNSCQVLGSAHHISHGNAELASRTHQQGRAIEQASSTLGTLTEAVARTAEHTSRAFQLTTSTVEQVRGSSAVIKDFVATMQEIHARSQRINEIVTLIDAVAFQTNILALNASVEAARAGENGKGFAVVASEVRVLASRSADAAHQAQALLSSSYQSVEKGNRLSSQAESSMSRILQETEALDALMVGISEASERQRDGIVQFSASVRELELANQANARQADITRHEAEELESAAGRMSQQAARFSREPATTEVLSSD</sequence>
<evidence type="ECO:0000256" key="4">
    <source>
        <dbReference type="PROSITE-ProRule" id="PRU00284"/>
    </source>
</evidence>
<dbReference type="InterPro" id="IPR051310">
    <property type="entry name" value="MCP_chemotaxis"/>
</dbReference>
<dbReference type="PANTHER" id="PTHR43531:SF14">
    <property type="entry name" value="METHYL-ACCEPTING CHEMOTAXIS PROTEIN I-RELATED"/>
    <property type="match status" value="1"/>
</dbReference>
<reference evidence="9 10" key="1">
    <citation type="submission" date="2023-08" db="EMBL/GenBank/DDBJ databases">
        <title>Transcriptome Analysis of Halomonas alkalicola CICC 11012s to Identify the Genes Involved in Alkaline Tolerances.</title>
        <authorList>
            <person name="Zhai L."/>
        </authorList>
    </citation>
    <scope>NUCLEOTIDE SEQUENCE [LARGE SCALE GENOMIC DNA]</scope>
    <source>
        <strain evidence="9 10">CICC 11012s</strain>
    </source>
</reference>
<keyword evidence="1" id="KW-0488">Methylation</keyword>
<proteinExistence type="inferred from homology"/>
<dbReference type="Proteomes" id="UP001235344">
    <property type="component" value="Chromosome"/>
</dbReference>
<feature type="domain" description="Methyl-accepting transducer" evidence="7">
    <location>
        <begin position="276"/>
        <end position="505"/>
    </location>
</feature>
<dbReference type="SMART" id="SM00304">
    <property type="entry name" value="HAMP"/>
    <property type="match status" value="1"/>
</dbReference>
<dbReference type="SMART" id="SM00283">
    <property type="entry name" value="MA"/>
    <property type="match status" value="1"/>
</dbReference>
<keyword evidence="6" id="KW-1133">Transmembrane helix</keyword>
<evidence type="ECO:0000256" key="2">
    <source>
        <dbReference type="ARBA" id="ARBA00023224"/>
    </source>
</evidence>
<dbReference type="Pfam" id="PF00015">
    <property type="entry name" value="MCPsignal"/>
    <property type="match status" value="1"/>
</dbReference>
<dbReference type="CDD" id="cd06225">
    <property type="entry name" value="HAMP"/>
    <property type="match status" value="1"/>
</dbReference>
<evidence type="ECO:0000256" key="1">
    <source>
        <dbReference type="ARBA" id="ARBA00022481"/>
    </source>
</evidence>
<comment type="similarity">
    <text evidence="3">Belongs to the methyl-accepting chemotaxis (MCP) protein family.</text>
</comment>
<keyword evidence="10" id="KW-1185">Reference proteome</keyword>
<dbReference type="EMBL" id="CP131913">
    <property type="protein sequence ID" value="WLI74711.1"/>
    <property type="molecule type" value="Genomic_DNA"/>
</dbReference>
<evidence type="ECO:0000256" key="3">
    <source>
        <dbReference type="ARBA" id="ARBA00029447"/>
    </source>
</evidence>
<gene>
    <name evidence="9" type="ORF">B6N23_07490</name>
</gene>
<dbReference type="RefSeq" id="WP_305503335.1">
    <property type="nucleotide sequence ID" value="NZ_CP131913.1"/>
</dbReference>
<keyword evidence="6" id="KW-0472">Membrane</keyword>
<evidence type="ECO:0000313" key="9">
    <source>
        <dbReference type="EMBL" id="WLI74711.1"/>
    </source>
</evidence>
<name>A0ABY9H9A9_9GAMM</name>
<dbReference type="PROSITE" id="PS50885">
    <property type="entry name" value="HAMP"/>
    <property type="match status" value="1"/>
</dbReference>
<feature type="region of interest" description="Disordered" evidence="5">
    <location>
        <begin position="501"/>
        <end position="531"/>
    </location>
</feature>
<accession>A0ABY9H9A9</accession>
<keyword evidence="2 4" id="KW-0807">Transducer</keyword>
<feature type="transmembrane region" description="Helical" evidence="6">
    <location>
        <begin position="12"/>
        <end position="34"/>
    </location>
</feature>
<dbReference type="PROSITE" id="PS50111">
    <property type="entry name" value="CHEMOTAXIS_TRANSDUC_2"/>
    <property type="match status" value="1"/>
</dbReference>
<protein>
    <submittedName>
        <fullName evidence="9">Methyl-accepting chemotaxis protein</fullName>
    </submittedName>
</protein>
<keyword evidence="6" id="KW-0812">Transmembrane</keyword>
<evidence type="ECO:0000259" key="8">
    <source>
        <dbReference type="PROSITE" id="PS50885"/>
    </source>
</evidence>
<dbReference type="Gene3D" id="1.10.287.950">
    <property type="entry name" value="Methyl-accepting chemotaxis protein"/>
    <property type="match status" value="1"/>
</dbReference>
<dbReference type="InterPro" id="IPR003660">
    <property type="entry name" value="HAMP_dom"/>
</dbReference>
<dbReference type="PANTHER" id="PTHR43531">
    <property type="entry name" value="PROTEIN ICFG"/>
    <property type="match status" value="1"/>
</dbReference>
<evidence type="ECO:0000259" key="7">
    <source>
        <dbReference type="PROSITE" id="PS50111"/>
    </source>
</evidence>
<evidence type="ECO:0000256" key="5">
    <source>
        <dbReference type="SAM" id="MobiDB-lite"/>
    </source>
</evidence>
<dbReference type="SUPFAM" id="SSF58104">
    <property type="entry name" value="Methyl-accepting chemotaxis protein (MCP) signaling domain"/>
    <property type="match status" value="1"/>
</dbReference>
<dbReference type="Pfam" id="PF00672">
    <property type="entry name" value="HAMP"/>
    <property type="match status" value="1"/>
</dbReference>
<feature type="domain" description="HAMP" evidence="8">
    <location>
        <begin position="219"/>
        <end position="271"/>
    </location>
</feature>
<dbReference type="InterPro" id="IPR004090">
    <property type="entry name" value="Chemotax_Me-accpt_rcpt"/>
</dbReference>
<evidence type="ECO:0000313" key="10">
    <source>
        <dbReference type="Proteomes" id="UP001235344"/>
    </source>
</evidence>
<dbReference type="InterPro" id="IPR004089">
    <property type="entry name" value="MCPsignal_dom"/>
</dbReference>
<feature type="transmembrane region" description="Helical" evidence="6">
    <location>
        <begin position="195"/>
        <end position="217"/>
    </location>
</feature>